<gene>
    <name evidence="8" type="ORF">GCM10007067_00420</name>
</gene>
<dbReference type="PANTHER" id="PTHR42878">
    <property type="entry name" value="TWO-COMPONENT HISTIDINE KINASE"/>
    <property type="match status" value="1"/>
</dbReference>
<dbReference type="SMART" id="SM00387">
    <property type="entry name" value="HATPase_c"/>
    <property type="match status" value="1"/>
</dbReference>
<keyword evidence="9" id="KW-1185">Reference proteome</keyword>
<dbReference type="InterPro" id="IPR003594">
    <property type="entry name" value="HATPase_dom"/>
</dbReference>
<dbReference type="SUPFAM" id="SSF55874">
    <property type="entry name" value="ATPase domain of HSP90 chaperone/DNA topoisomerase II/histidine kinase"/>
    <property type="match status" value="1"/>
</dbReference>
<evidence type="ECO:0000313" key="9">
    <source>
        <dbReference type="Proteomes" id="UP000646426"/>
    </source>
</evidence>
<dbReference type="PANTHER" id="PTHR42878:SF15">
    <property type="entry name" value="BACTERIOPHYTOCHROME"/>
    <property type="match status" value="1"/>
</dbReference>
<dbReference type="InterPro" id="IPR036097">
    <property type="entry name" value="HisK_dim/P_sf"/>
</dbReference>
<dbReference type="Gene3D" id="1.10.287.130">
    <property type="match status" value="1"/>
</dbReference>
<dbReference type="InterPro" id="IPR050351">
    <property type="entry name" value="BphY/WalK/GraS-like"/>
</dbReference>
<evidence type="ECO:0000256" key="5">
    <source>
        <dbReference type="ARBA" id="ARBA00022777"/>
    </source>
</evidence>
<sequence>MLILLISGVLAYRAVETARSAEHWVAHTHQVIARIEGTQAALTRAESAQRAYLLTGVTAQRDAFFEAAAQAQRSLDAVGRLTMDNPEQQKALPRLRHLLARRHDSLADGIALRTQGREAEAAANVALRGIGEMAALAEGLDRMQAEEDRLLDHRLERAEDAAQLGVAATVGVSGLAVALLGSLAVLSSAHARRLAGERRALLESQAQTRATAAQLREANERLRIAAQELENRVTERTAELAEANAELEAFARTVAHDLRAPLRNMQGYATALLEDEAPRLSEGGREYAARLSSTTQRLDTLVTDLLEYSRIARGQLRTEPLALDAVVTEVLRDLSNEIAARSARIDVDEPLPGVIAHPPTLAHALSNLVGNALKFVAPGTTPHVRIGARREGTAVVLSVQDNGIGILPEHRDRIFHVFERLHGQERYPGTGIGLAIVRKAAERMGGAVSVHEAPRGGSVFELRLPPAP</sequence>
<reference evidence="8" key="1">
    <citation type="journal article" date="2014" name="Int. J. Syst. Evol. Microbiol.">
        <title>Complete genome sequence of Corynebacterium casei LMG S-19264T (=DSM 44701T), isolated from a smear-ripened cheese.</title>
        <authorList>
            <consortium name="US DOE Joint Genome Institute (JGI-PGF)"/>
            <person name="Walter F."/>
            <person name="Albersmeier A."/>
            <person name="Kalinowski J."/>
            <person name="Ruckert C."/>
        </authorList>
    </citation>
    <scope>NUCLEOTIDE SEQUENCE</scope>
    <source>
        <strain evidence="8">KCTC 23077</strain>
    </source>
</reference>
<dbReference type="RefSeq" id="WP_189452179.1">
    <property type="nucleotide sequence ID" value="NZ_BMYD01000001.1"/>
</dbReference>
<organism evidence="8 9">
    <name type="scientific">Cognatilysobacter bugurensis</name>
    <dbReference type="NCBI Taxonomy" id="543356"/>
    <lineage>
        <taxon>Bacteria</taxon>
        <taxon>Pseudomonadati</taxon>
        <taxon>Pseudomonadota</taxon>
        <taxon>Gammaproteobacteria</taxon>
        <taxon>Lysobacterales</taxon>
        <taxon>Lysobacteraceae</taxon>
        <taxon>Cognatilysobacter</taxon>
    </lineage>
</organism>
<dbReference type="InterPro" id="IPR036890">
    <property type="entry name" value="HATPase_C_sf"/>
</dbReference>
<dbReference type="CDD" id="cd19410">
    <property type="entry name" value="HK9-like_sensor"/>
    <property type="match status" value="1"/>
</dbReference>
<dbReference type="GO" id="GO:0030295">
    <property type="term" value="F:protein kinase activator activity"/>
    <property type="evidence" value="ECO:0007669"/>
    <property type="project" value="TreeGrafter"/>
</dbReference>
<dbReference type="Pfam" id="PF00512">
    <property type="entry name" value="HisKA"/>
    <property type="match status" value="1"/>
</dbReference>
<dbReference type="InterPro" id="IPR004358">
    <property type="entry name" value="Sig_transdc_His_kin-like_C"/>
</dbReference>
<dbReference type="PRINTS" id="PR00344">
    <property type="entry name" value="BCTRLSENSOR"/>
</dbReference>
<dbReference type="CDD" id="cd00082">
    <property type="entry name" value="HisKA"/>
    <property type="match status" value="1"/>
</dbReference>
<dbReference type="SUPFAM" id="SSF47384">
    <property type="entry name" value="Homodimeric domain of signal transducing histidine kinase"/>
    <property type="match status" value="1"/>
</dbReference>
<dbReference type="PROSITE" id="PS50109">
    <property type="entry name" value="HIS_KIN"/>
    <property type="match status" value="1"/>
</dbReference>
<dbReference type="EMBL" id="BMYD01000001">
    <property type="protein sequence ID" value="GHA68494.1"/>
    <property type="molecule type" value="Genomic_DNA"/>
</dbReference>
<evidence type="ECO:0000259" key="7">
    <source>
        <dbReference type="PROSITE" id="PS50109"/>
    </source>
</evidence>
<dbReference type="EC" id="2.7.13.3" evidence="2"/>
<evidence type="ECO:0000256" key="6">
    <source>
        <dbReference type="SAM" id="Coils"/>
    </source>
</evidence>
<keyword evidence="5" id="KW-0418">Kinase</keyword>
<protein>
    <recommendedName>
        <fullName evidence="2">histidine kinase</fullName>
        <ecNumber evidence="2">2.7.13.3</ecNumber>
    </recommendedName>
</protein>
<dbReference type="GO" id="GO:0000156">
    <property type="term" value="F:phosphorelay response regulator activity"/>
    <property type="evidence" value="ECO:0007669"/>
    <property type="project" value="TreeGrafter"/>
</dbReference>
<dbReference type="InterPro" id="IPR007891">
    <property type="entry name" value="CHASE3"/>
</dbReference>
<evidence type="ECO:0000256" key="4">
    <source>
        <dbReference type="ARBA" id="ARBA00022679"/>
    </source>
</evidence>
<accession>A0A918SRZ8</accession>
<evidence type="ECO:0000256" key="2">
    <source>
        <dbReference type="ARBA" id="ARBA00012438"/>
    </source>
</evidence>
<comment type="catalytic activity">
    <reaction evidence="1">
        <text>ATP + protein L-histidine = ADP + protein N-phospho-L-histidine.</text>
        <dbReference type="EC" id="2.7.13.3"/>
    </reaction>
</comment>
<keyword evidence="4" id="KW-0808">Transferase</keyword>
<evidence type="ECO:0000256" key="3">
    <source>
        <dbReference type="ARBA" id="ARBA00022553"/>
    </source>
</evidence>
<reference evidence="8" key="2">
    <citation type="submission" date="2020-09" db="EMBL/GenBank/DDBJ databases">
        <authorList>
            <person name="Sun Q."/>
            <person name="Kim S."/>
        </authorList>
    </citation>
    <scope>NUCLEOTIDE SEQUENCE</scope>
    <source>
        <strain evidence="8">KCTC 23077</strain>
    </source>
</reference>
<dbReference type="Pfam" id="PF05227">
    <property type="entry name" value="CHASE3"/>
    <property type="match status" value="1"/>
</dbReference>
<feature type="domain" description="Histidine kinase" evidence="7">
    <location>
        <begin position="253"/>
        <end position="468"/>
    </location>
</feature>
<evidence type="ECO:0000256" key="1">
    <source>
        <dbReference type="ARBA" id="ARBA00000085"/>
    </source>
</evidence>
<comment type="caution">
    <text evidence="8">The sequence shown here is derived from an EMBL/GenBank/DDBJ whole genome shotgun (WGS) entry which is preliminary data.</text>
</comment>
<keyword evidence="6" id="KW-0175">Coiled coil</keyword>
<keyword evidence="3" id="KW-0597">Phosphoprotein</keyword>
<dbReference type="GO" id="GO:0007234">
    <property type="term" value="P:osmosensory signaling via phosphorelay pathway"/>
    <property type="evidence" value="ECO:0007669"/>
    <property type="project" value="TreeGrafter"/>
</dbReference>
<dbReference type="AlphaFoldDB" id="A0A918SRZ8"/>
<dbReference type="Pfam" id="PF02518">
    <property type="entry name" value="HATPase_c"/>
    <property type="match status" value="1"/>
</dbReference>
<dbReference type="Gene3D" id="3.30.565.10">
    <property type="entry name" value="Histidine kinase-like ATPase, C-terminal domain"/>
    <property type="match status" value="1"/>
</dbReference>
<evidence type="ECO:0000313" key="8">
    <source>
        <dbReference type="EMBL" id="GHA68494.1"/>
    </source>
</evidence>
<name>A0A918SRZ8_9GAMM</name>
<dbReference type="InterPro" id="IPR005467">
    <property type="entry name" value="His_kinase_dom"/>
</dbReference>
<proteinExistence type="predicted"/>
<dbReference type="SMART" id="SM00388">
    <property type="entry name" value="HisKA"/>
    <property type="match status" value="1"/>
</dbReference>
<dbReference type="InterPro" id="IPR003661">
    <property type="entry name" value="HisK_dim/P_dom"/>
</dbReference>
<feature type="coiled-coil region" evidence="6">
    <location>
        <begin position="212"/>
        <end position="246"/>
    </location>
</feature>
<dbReference type="GO" id="GO:0000155">
    <property type="term" value="F:phosphorelay sensor kinase activity"/>
    <property type="evidence" value="ECO:0007669"/>
    <property type="project" value="InterPro"/>
</dbReference>
<dbReference type="Proteomes" id="UP000646426">
    <property type="component" value="Unassembled WGS sequence"/>
</dbReference>